<dbReference type="STRING" id="383855.M3AX92"/>
<feature type="compositionally biased region" description="Basic and acidic residues" evidence="1">
    <location>
        <begin position="54"/>
        <end position="64"/>
    </location>
</feature>
<dbReference type="AlphaFoldDB" id="M3AX92"/>
<evidence type="ECO:0000256" key="1">
    <source>
        <dbReference type="SAM" id="MobiDB-lite"/>
    </source>
</evidence>
<proteinExistence type="predicted"/>
<feature type="compositionally biased region" description="Polar residues" evidence="1">
    <location>
        <begin position="140"/>
        <end position="150"/>
    </location>
</feature>
<accession>M3AX92</accession>
<dbReference type="EMBL" id="KB446559">
    <property type="protein sequence ID" value="EME82092.1"/>
    <property type="molecule type" value="Genomic_DNA"/>
</dbReference>
<feature type="compositionally biased region" description="Acidic residues" evidence="1">
    <location>
        <begin position="1"/>
        <end position="19"/>
    </location>
</feature>
<dbReference type="Proteomes" id="UP000016932">
    <property type="component" value="Unassembled WGS sequence"/>
</dbReference>
<organism evidence="2 3">
    <name type="scientific">Pseudocercospora fijiensis (strain CIRAD86)</name>
    <name type="common">Black leaf streak disease fungus</name>
    <name type="synonym">Mycosphaerella fijiensis</name>
    <dbReference type="NCBI Taxonomy" id="383855"/>
    <lineage>
        <taxon>Eukaryota</taxon>
        <taxon>Fungi</taxon>
        <taxon>Dikarya</taxon>
        <taxon>Ascomycota</taxon>
        <taxon>Pezizomycotina</taxon>
        <taxon>Dothideomycetes</taxon>
        <taxon>Dothideomycetidae</taxon>
        <taxon>Mycosphaerellales</taxon>
        <taxon>Mycosphaerellaceae</taxon>
        <taxon>Pseudocercospora</taxon>
    </lineage>
</organism>
<protein>
    <submittedName>
        <fullName evidence="2">Uncharacterized protein</fullName>
    </submittedName>
</protein>
<evidence type="ECO:0000313" key="3">
    <source>
        <dbReference type="Proteomes" id="UP000016932"/>
    </source>
</evidence>
<dbReference type="VEuPathDB" id="FungiDB:MYCFIDRAFT_211542"/>
<feature type="compositionally biased region" description="Basic and acidic residues" evidence="1">
    <location>
        <begin position="73"/>
        <end position="83"/>
    </location>
</feature>
<reference evidence="2 3" key="1">
    <citation type="journal article" date="2012" name="PLoS Pathog.">
        <title>Diverse lifestyles and strategies of plant pathogenesis encoded in the genomes of eighteen Dothideomycetes fungi.</title>
        <authorList>
            <person name="Ohm R.A."/>
            <person name="Feau N."/>
            <person name="Henrissat B."/>
            <person name="Schoch C.L."/>
            <person name="Horwitz B.A."/>
            <person name="Barry K.W."/>
            <person name="Condon B.J."/>
            <person name="Copeland A.C."/>
            <person name="Dhillon B."/>
            <person name="Glaser F."/>
            <person name="Hesse C.N."/>
            <person name="Kosti I."/>
            <person name="LaButti K."/>
            <person name="Lindquist E.A."/>
            <person name="Lucas S."/>
            <person name="Salamov A.A."/>
            <person name="Bradshaw R.E."/>
            <person name="Ciuffetti L."/>
            <person name="Hamelin R.C."/>
            <person name="Kema G.H.J."/>
            <person name="Lawrence C."/>
            <person name="Scott J.A."/>
            <person name="Spatafora J.W."/>
            <person name="Turgeon B.G."/>
            <person name="de Wit P.J.G.M."/>
            <person name="Zhong S."/>
            <person name="Goodwin S.B."/>
            <person name="Grigoriev I.V."/>
        </authorList>
    </citation>
    <scope>NUCLEOTIDE SEQUENCE [LARGE SCALE GENOMIC DNA]</scope>
    <source>
        <strain evidence="2 3">CIRAD86</strain>
    </source>
</reference>
<dbReference type="RefSeq" id="XP_007927538.1">
    <property type="nucleotide sequence ID" value="XM_007929347.1"/>
</dbReference>
<keyword evidence="3" id="KW-1185">Reference proteome</keyword>
<dbReference type="GeneID" id="19337436"/>
<name>M3AX92_PSEFD</name>
<evidence type="ECO:0000313" key="2">
    <source>
        <dbReference type="EMBL" id="EME82092.1"/>
    </source>
</evidence>
<feature type="region of interest" description="Disordered" evidence="1">
    <location>
        <begin position="1"/>
        <end position="105"/>
    </location>
</feature>
<dbReference type="KEGG" id="pfj:MYCFIDRAFT_211542"/>
<gene>
    <name evidence="2" type="ORF">MYCFIDRAFT_211542</name>
</gene>
<sequence>MDDADDADSETSEEEDEDSERASRSLVVTLKVPQHALAGAPAQQDTPPTSPPSRGEEQHPKCESGMEMGTKPDATRDAPKPPDPHSGMANGIKNEASFTSNGTLPSVAEHTIPATKLPLSPKVVVPYGEAHQTQYPTPVATQHGLQQPGAQISGAVVNGSRH</sequence>
<feature type="region of interest" description="Disordered" evidence="1">
    <location>
        <begin position="140"/>
        <end position="162"/>
    </location>
</feature>
<dbReference type="HOGENOM" id="CLU_1636135_0_0_1"/>